<dbReference type="Proteomes" id="UP000276133">
    <property type="component" value="Unassembled WGS sequence"/>
</dbReference>
<name>A0A3M7QUM0_BRAPC</name>
<gene>
    <name evidence="1" type="ORF">BpHYR1_017370</name>
</gene>
<evidence type="ECO:0000313" key="1">
    <source>
        <dbReference type="EMBL" id="RNA15060.1"/>
    </source>
</evidence>
<organism evidence="1 2">
    <name type="scientific">Brachionus plicatilis</name>
    <name type="common">Marine rotifer</name>
    <name type="synonym">Brachionus muelleri</name>
    <dbReference type="NCBI Taxonomy" id="10195"/>
    <lineage>
        <taxon>Eukaryota</taxon>
        <taxon>Metazoa</taxon>
        <taxon>Spiralia</taxon>
        <taxon>Gnathifera</taxon>
        <taxon>Rotifera</taxon>
        <taxon>Eurotatoria</taxon>
        <taxon>Monogononta</taxon>
        <taxon>Pseudotrocha</taxon>
        <taxon>Ploima</taxon>
        <taxon>Brachionidae</taxon>
        <taxon>Brachionus</taxon>
    </lineage>
</organism>
<evidence type="ECO:0000313" key="2">
    <source>
        <dbReference type="Proteomes" id="UP000276133"/>
    </source>
</evidence>
<proteinExistence type="predicted"/>
<sequence>MSQSRNLLLTFRKKRRLLVSKFLILSLKNQKQKIIFEEFLSEFPGNEGQQAQINNQIKISLFVNFVIKSEKVIKHVNKPINTISNIPFFNT</sequence>
<comment type="caution">
    <text evidence="1">The sequence shown here is derived from an EMBL/GenBank/DDBJ whole genome shotgun (WGS) entry which is preliminary data.</text>
</comment>
<protein>
    <submittedName>
        <fullName evidence="1">Uncharacterized protein</fullName>
    </submittedName>
</protein>
<dbReference type="EMBL" id="REGN01005052">
    <property type="protein sequence ID" value="RNA15060.1"/>
    <property type="molecule type" value="Genomic_DNA"/>
</dbReference>
<keyword evidence="2" id="KW-1185">Reference proteome</keyword>
<reference evidence="1 2" key="1">
    <citation type="journal article" date="2018" name="Sci. Rep.">
        <title>Genomic signatures of local adaptation to the degree of environmental predictability in rotifers.</title>
        <authorList>
            <person name="Franch-Gras L."/>
            <person name="Hahn C."/>
            <person name="Garcia-Roger E.M."/>
            <person name="Carmona M.J."/>
            <person name="Serra M."/>
            <person name="Gomez A."/>
        </authorList>
    </citation>
    <scope>NUCLEOTIDE SEQUENCE [LARGE SCALE GENOMIC DNA]</scope>
    <source>
        <strain evidence="1">HYR1</strain>
    </source>
</reference>
<dbReference type="AlphaFoldDB" id="A0A3M7QUM0"/>
<accession>A0A3M7QUM0</accession>